<sequence length="181" mass="19173">MNRITKSLAASLSTVAVAAGVTVALSSPAHAEERRCTGTIRAVSIDGDVVVPQGATCKLVGTKVDGSVKVYRNATLLARGIQVNGNVQAENFRRVEVTHRSVDGVVQRSRIGGSIQVKQGGGGEVRRAVVKADIQVFSNDGRWAIYDNAVDGNLQCKSNAPRPVGDRNRVGGNKEDQCETF</sequence>
<dbReference type="RefSeq" id="WP_322454792.1">
    <property type="nucleotide sequence ID" value="NZ_CP141059.1"/>
</dbReference>
<feature type="region of interest" description="Disordered" evidence="1">
    <location>
        <begin position="160"/>
        <end position="181"/>
    </location>
</feature>
<feature type="chain" id="PRO_5047156667" description="DUF3060 domain-containing protein" evidence="2">
    <location>
        <begin position="32"/>
        <end position="181"/>
    </location>
</feature>
<feature type="signal peptide" evidence="2">
    <location>
        <begin position="1"/>
        <end position="31"/>
    </location>
</feature>
<protein>
    <recommendedName>
        <fullName evidence="5">DUF3060 domain-containing protein</fullName>
    </recommendedName>
</protein>
<evidence type="ECO:0008006" key="5">
    <source>
        <dbReference type="Google" id="ProtNLM"/>
    </source>
</evidence>
<accession>A0ABZ0ZPS8</accession>
<evidence type="ECO:0000256" key="2">
    <source>
        <dbReference type="SAM" id="SignalP"/>
    </source>
</evidence>
<evidence type="ECO:0000313" key="4">
    <source>
        <dbReference type="Proteomes" id="UP001327225"/>
    </source>
</evidence>
<proteinExistence type="predicted"/>
<name>A0ABZ0ZPS8_9ACTN</name>
<dbReference type="EMBL" id="CP141059">
    <property type="protein sequence ID" value="WQQ26085.1"/>
    <property type="molecule type" value="Genomic_DNA"/>
</dbReference>
<evidence type="ECO:0000256" key="1">
    <source>
        <dbReference type="SAM" id="MobiDB-lite"/>
    </source>
</evidence>
<evidence type="ECO:0000313" key="3">
    <source>
        <dbReference type="EMBL" id="WQQ26085.1"/>
    </source>
</evidence>
<reference evidence="4" key="1">
    <citation type="submission" date="2023-12" db="EMBL/GenBank/DDBJ databases">
        <title>Novel species in genus Nocardioides.</title>
        <authorList>
            <person name="Zhou H."/>
        </authorList>
    </citation>
    <scope>NUCLEOTIDE SEQUENCE [LARGE SCALE GENOMIC DNA]</scope>
    <source>
        <strain evidence="4">HM61</strain>
    </source>
</reference>
<keyword evidence="4" id="KW-1185">Reference proteome</keyword>
<organism evidence="3 4">
    <name type="scientific">Nocardioides bizhenqiangii</name>
    <dbReference type="NCBI Taxonomy" id="3095076"/>
    <lineage>
        <taxon>Bacteria</taxon>
        <taxon>Bacillati</taxon>
        <taxon>Actinomycetota</taxon>
        <taxon>Actinomycetes</taxon>
        <taxon>Propionibacteriales</taxon>
        <taxon>Nocardioidaceae</taxon>
        <taxon>Nocardioides</taxon>
    </lineage>
</organism>
<keyword evidence="2" id="KW-0732">Signal</keyword>
<feature type="compositionally biased region" description="Basic and acidic residues" evidence="1">
    <location>
        <begin position="164"/>
        <end position="181"/>
    </location>
</feature>
<dbReference type="Proteomes" id="UP001327225">
    <property type="component" value="Chromosome"/>
</dbReference>
<gene>
    <name evidence="3" type="ORF">SHK19_19235</name>
</gene>